<dbReference type="AlphaFoldDB" id="A0A0H3BKQ5"/>
<evidence type="ECO:0000256" key="1">
    <source>
        <dbReference type="SAM" id="Phobius"/>
    </source>
</evidence>
<feature type="transmembrane region" description="Helical" evidence="1">
    <location>
        <begin position="182"/>
        <end position="201"/>
    </location>
</feature>
<sequence length="362" mass="38679">MEEFIFWNLSVIHAVQQAAHPVITHAVVLFTFFGGKGIALCSLWVLWCVEYRKGLAIAYALACSEGLNYALKGLLRVPRPFVRDPSVKLVFHDGFSTPSGHAQASALFVLLARSYPSAKTPVPCFCAPGCGTDRQVGDRENPSSYGQERTPLARTAWTGVAGVLFVGVIGLSRVYLGVHYPIDVLLGWLNAVLFGALILGMRRALRRGVVFFTRIQEVSGRSFAGLRFSAVVCIALLLAVGGADVSMCGAFCGLGAGHLFIFDRWVTRRAPAGGVGFHAAGGSFTQKVVRFCVGCVFCSVVSSALHALFSGAPAEYARLLRFVRYGIGASLSTGVVPLLFLRVGLAGGLPFHAPAPTAVRER</sequence>
<feature type="domain" description="Phosphatidic acid phosphatase type 2/haloperoxidase" evidence="2">
    <location>
        <begin position="53"/>
        <end position="199"/>
    </location>
</feature>
<feature type="transmembrane region" description="Helical" evidence="1">
    <location>
        <begin position="22"/>
        <end position="47"/>
    </location>
</feature>
<dbReference type="RefSeq" id="WP_010881998.1">
    <property type="nucleotide sequence ID" value="NC_010741.1"/>
</dbReference>
<gene>
    <name evidence="3" type="ordered locus">TPASS_0551</name>
</gene>
<dbReference type="Proteomes" id="UP000001202">
    <property type="component" value="Chromosome"/>
</dbReference>
<dbReference type="InterPro" id="IPR036938">
    <property type="entry name" value="PAP2/HPO_sf"/>
</dbReference>
<dbReference type="PATRIC" id="fig|455434.6.peg.550"/>
<dbReference type="PANTHER" id="PTHR14969:SF13">
    <property type="entry name" value="AT30094P"/>
    <property type="match status" value="1"/>
</dbReference>
<accession>A0A0H3BKQ5</accession>
<feature type="transmembrane region" description="Helical" evidence="1">
    <location>
        <begin position="288"/>
        <end position="310"/>
    </location>
</feature>
<dbReference type="SMART" id="SM00014">
    <property type="entry name" value="acidPPc"/>
    <property type="match status" value="1"/>
</dbReference>
<dbReference type="GeneID" id="93876320"/>
<dbReference type="KEGG" id="tpp:TPASS_0551"/>
<proteinExistence type="predicted"/>
<feature type="transmembrane region" description="Helical" evidence="1">
    <location>
        <begin position="156"/>
        <end position="176"/>
    </location>
</feature>
<protein>
    <submittedName>
        <fullName evidence="3">Phosphatase</fullName>
    </submittedName>
</protein>
<dbReference type="Gene3D" id="1.20.144.10">
    <property type="entry name" value="Phosphatidic acid phosphatase type 2/haloperoxidase"/>
    <property type="match status" value="1"/>
</dbReference>
<dbReference type="PANTHER" id="PTHR14969">
    <property type="entry name" value="SPHINGOSINE-1-PHOSPHATE PHOSPHOHYDROLASE"/>
    <property type="match status" value="1"/>
</dbReference>
<feature type="transmembrane region" description="Helical" evidence="1">
    <location>
        <begin position="322"/>
        <end position="341"/>
    </location>
</feature>
<evidence type="ECO:0000313" key="4">
    <source>
        <dbReference type="Proteomes" id="UP000001202"/>
    </source>
</evidence>
<dbReference type="EMBL" id="CP000805">
    <property type="protein sequence ID" value="ACD70972.1"/>
    <property type="molecule type" value="Genomic_DNA"/>
</dbReference>
<keyword evidence="1" id="KW-0472">Membrane</keyword>
<name>A0A0H3BKQ5_TREPS</name>
<keyword evidence="1" id="KW-0812">Transmembrane</keyword>
<organism evidence="3 4">
    <name type="scientific">Treponema pallidum subsp. pallidum (strain SS14)</name>
    <dbReference type="NCBI Taxonomy" id="455434"/>
    <lineage>
        <taxon>Bacteria</taxon>
        <taxon>Pseudomonadati</taxon>
        <taxon>Spirochaetota</taxon>
        <taxon>Spirochaetia</taxon>
        <taxon>Spirochaetales</taxon>
        <taxon>Treponemataceae</taxon>
        <taxon>Treponema</taxon>
    </lineage>
</organism>
<dbReference type="InterPro" id="IPR000326">
    <property type="entry name" value="PAP2/HPO"/>
</dbReference>
<evidence type="ECO:0000259" key="2">
    <source>
        <dbReference type="SMART" id="SM00014"/>
    </source>
</evidence>
<keyword evidence="1" id="KW-1133">Transmembrane helix</keyword>
<reference evidence="3 4" key="1">
    <citation type="journal article" date="2008" name="BMC Microbiol.">
        <title>Complete genome sequence of Treponema pallidum ssp. pallidum strain SS14 determined with oligonucleotide arrays.</title>
        <authorList>
            <person name="Matejkova P."/>
            <person name="Strouhal M."/>
            <person name="Smajs D."/>
            <person name="Norris S.J."/>
            <person name="Palzkill T."/>
            <person name="Petrosino J.F."/>
            <person name="Sodergren E."/>
            <person name="Norton J.E."/>
            <person name="Singh J."/>
            <person name="Richmond T.A."/>
            <person name="Molla M.N."/>
            <person name="Albert T.J."/>
            <person name="Weinstock G.M."/>
        </authorList>
    </citation>
    <scope>NUCLEOTIDE SEQUENCE [LARGE SCALE GENOMIC DNA]</scope>
    <source>
        <strain evidence="3 4">SS14</strain>
    </source>
</reference>
<dbReference type="SUPFAM" id="SSF48317">
    <property type="entry name" value="Acid phosphatase/Vanadium-dependent haloperoxidase"/>
    <property type="match status" value="1"/>
</dbReference>
<feature type="transmembrane region" description="Helical" evidence="1">
    <location>
        <begin position="222"/>
        <end position="241"/>
    </location>
</feature>
<dbReference type="Pfam" id="PF01569">
    <property type="entry name" value="PAP2"/>
    <property type="match status" value="1"/>
</dbReference>
<evidence type="ECO:0000313" key="3">
    <source>
        <dbReference type="EMBL" id="ACD70972.1"/>
    </source>
</evidence>